<dbReference type="Gene3D" id="3.40.50.720">
    <property type="entry name" value="NAD(P)-binding Rossmann-like Domain"/>
    <property type="match status" value="1"/>
</dbReference>
<comment type="caution">
    <text evidence="4">The sequence shown here is derived from an EMBL/GenBank/DDBJ whole genome shotgun (WGS) entry which is preliminary data.</text>
</comment>
<dbReference type="PRINTS" id="PR00080">
    <property type="entry name" value="SDRFAMILY"/>
</dbReference>
<dbReference type="RefSeq" id="WP_169574753.1">
    <property type="nucleotide sequence ID" value="NZ_JABBFV010000019.1"/>
</dbReference>
<proteinExistence type="inferred from homology"/>
<dbReference type="Pfam" id="PF00106">
    <property type="entry name" value="adh_short"/>
    <property type="match status" value="1"/>
</dbReference>
<reference evidence="4 5" key="1">
    <citation type="submission" date="2020-04" db="EMBL/GenBank/DDBJ databases">
        <title>Sphingobium sp. AR-3-1 isolated from Arctic soil.</title>
        <authorList>
            <person name="Dahal R.H."/>
            <person name="Chaudhary D.K."/>
        </authorList>
    </citation>
    <scope>NUCLEOTIDE SEQUENCE [LARGE SCALE GENOMIC DNA]</scope>
    <source>
        <strain evidence="4 5">AR-3-1</strain>
    </source>
</reference>
<dbReference type="PANTHER" id="PTHR45024">
    <property type="entry name" value="DEHYDROGENASES, SHORT CHAIN"/>
    <property type="match status" value="1"/>
</dbReference>
<evidence type="ECO:0000256" key="1">
    <source>
        <dbReference type="ARBA" id="ARBA00006484"/>
    </source>
</evidence>
<keyword evidence="2" id="KW-0560">Oxidoreductase</keyword>
<accession>A0A7X9ZVG5</accession>
<dbReference type="GO" id="GO:0016491">
    <property type="term" value="F:oxidoreductase activity"/>
    <property type="evidence" value="ECO:0007669"/>
    <property type="project" value="UniProtKB-KW"/>
</dbReference>
<dbReference type="InterPro" id="IPR002347">
    <property type="entry name" value="SDR_fam"/>
</dbReference>
<dbReference type="InterPro" id="IPR036291">
    <property type="entry name" value="NAD(P)-bd_dom_sf"/>
</dbReference>
<evidence type="ECO:0000256" key="2">
    <source>
        <dbReference type="ARBA" id="ARBA00023002"/>
    </source>
</evidence>
<sequence length="316" mass="32412">MPIAGKVALVTGGGRGLGRDHALALAAAGAKVVVNDLGGSNIGEGGDAGPAQSVVAEIEALGGTAVADTRSVADWAGAHAMVDGAIATFGDIDIIVNNAGISRVAAFGDMSEQDWDLSAAVNFKGVTATMNAAAAHWRRTGPKKGRAIINTASPAGLHPMPPINIYSATKAAVAALTVAAALELAPLGVRVNAIAPMARTRMLEGAPPDMIAMMAPREGFDPNSPEHVSQVVLFLASAQCPFTGRVFGAWGDDLFLFNEWSAAHHVSNGGQKWTVASLEAASADLPRQDHRWTLFPGGRFETDMPPADILAALAAV</sequence>
<organism evidence="4 5">
    <name type="scientific">Sphingobium psychrophilum</name>
    <dbReference type="NCBI Taxonomy" id="2728834"/>
    <lineage>
        <taxon>Bacteria</taxon>
        <taxon>Pseudomonadati</taxon>
        <taxon>Pseudomonadota</taxon>
        <taxon>Alphaproteobacteria</taxon>
        <taxon>Sphingomonadales</taxon>
        <taxon>Sphingomonadaceae</taxon>
        <taxon>Sphingobium</taxon>
    </lineage>
</organism>
<name>A0A7X9ZVG5_9SPHN</name>
<dbReference type="SUPFAM" id="SSF51735">
    <property type="entry name" value="NAD(P)-binding Rossmann-fold domains"/>
    <property type="match status" value="1"/>
</dbReference>
<dbReference type="PRINTS" id="PR00081">
    <property type="entry name" value="GDHRDH"/>
</dbReference>
<dbReference type="InterPro" id="IPR051687">
    <property type="entry name" value="Peroxisomal_Beta-Oxidation"/>
</dbReference>
<gene>
    <name evidence="4" type="ORF">HHL08_19810</name>
</gene>
<evidence type="ECO:0000313" key="5">
    <source>
        <dbReference type="Proteomes" id="UP000519023"/>
    </source>
</evidence>
<keyword evidence="5" id="KW-1185">Reference proteome</keyword>
<protein>
    <submittedName>
        <fullName evidence="4">SDR family NAD(P)-dependent oxidoreductase</fullName>
    </submittedName>
</protein>
<evidence type="ECO:0000256" key="3">
    <source>
        <dbReference type="RuleBase" id="RU000363"/>
    </source>
</evidence>
<dbReference type="Proteomes" id="UP000519023">
    <property type="component" value="Unassembled WGS sequence"/>
</dbReference>
<dbReference type="EMBL" id="JABBFV010000019">
    <property type="protein sequence ID" value="NML12354.1"/>
    <property type="molecule type" value="Genomic_DNA"/>
</dbReference>
<evidence type="ECO:0000313" key="4">
    <source>
        <dbReference type="EMBL" id="NML12354.1"/>
    </source>
</evidence>
<comment type="similarity">
    <text evidence="1 3">Belongs to the short-chain dehydrogenases/reductases (SDR) family.</text>
</comment>
<dbReference type="PANTHER" id="PTHR45024:SF2">
    <property type="entry name" value="SCP2 DOMAIN-CONTAINING PROTEIN"/>
    <property type="match status" value="1"/>
</dbReference>
<dbReference type="PROSITE" id="PS00061">
    <property type="entry name" value="ADH_SHORT"/>
    <property type="match status" value="1"/>
</dbReference>
<dbReference type="InterPro" id="IPR020904">
    <property type="entry name" value="Sc_DH/Rdtase_CS"/>
</dbReference>
<dbReference type="AlphaFoldDB" id="A0A7X9ZVG5"/>